<feature type="binding site" evidence="7">
    <location>
        <position position="13"/>
    </location>
    <ligand>
        <name>ATP</name>
        <dbReference type="ChEBI" id="CHEBI:30616"/>
    </ligand>
</feature>
<dbReference type="SUPFAM" id="SSF53067">
    <property type="entry name" value="Actin-like ATPase domain"/>
    <property type="match status" value="2"/>
</dbReference>
<gene>
    <name evidence="7 11" type="primary">glpK</name>
    <name evidence="11" type="ORF">AB6724_14130</name>
</gene>
<dbReference type="Pfam" id="PF00370">
    <property type="entry name" value="FGGY_N"/>
    <property type="match status" value="1"/>
</dbReference>
<feature type="domain" description="Carbohydrate kinase FGGY N-terminal" evidence="9">
    <location>
        <begin position="4"/>
        <end position="250"/>
    </location>
</feature>
<dbReference type="GO" id="GO:0004370">
    <property type="term" value="F:glycerol kinase activity"/>
    <property type="evidence" value="ECO:0007669"/>
    <property type="project" value="UniProtKB-EC"/>
</dbReference>
<evidence type="ECO:0000256" key="2">
    <source>
        <dbReference type="ARBA" id="ARBA00022679"/>
    </source>
</evidence>
<dbReference type="HAMAP" id="MF_00186">
    <property type="entry name" value="Glycerol_kin"/>
    <property type="match status" value="1"/>
</dbReference>
<feature type="binding site" evidence="7">
    <location>
        <position position="244"/>
    </location>
    <ligand>
        <name>glycerol</name>
        <dbReference type="ChEBI" id="CHEBI:17754"/>
    </ligand>
</feature>
<keyword evidence="4 7" id="KW-0418">Kinase</keyword>
<feature type="binding site" evidence="7">
    <location>
        <position position="83"/>
    </location>
    <ligand>
        <name>glycerol</name>
        <dbReference type="ChEBI" id="CHEBI:17754"/>
    </ligand>
</feature>
<dbReference type="PROSITE" id="PS00445">
    <property type="entry name" value="FGGY_KINASES_2"/>
    <property type="match status" value="1"/>
</dbReference>
<accession>A0ABV3ZWM5</accession>
<dbReference type="PANTHER" id="PTHR10196">
    <property type="entry name" value="SUGAR KINASE"/>
    <property type="match status" value="1"/>
</dbReference>
<feature type="binding site" evidence="7">
    <location>
        <position position="16"/>
    </location>
    <ligand>
        <name>ADP</name>
        <dbReference type="ChEBI" id="CHEBI:456216"/>
    </ligand>
</feature>
<keyword evidence="3 7" id="KW-0547">Nucleotide-binding</keyword>
<feature type="binding site" evidence="7">
    <location>
        <position position="134"/>
    </location>
    <ligand>
        <name>glycerol</name>
        <dbReference type="ChEBI" id="CHEBI:17754"/>
    </ligand>
</feature>
<dbReference type="NCBIfam" id="NF000756">
    <property type="entry name" value="PRK00047.1"/>
    <property type="match status" value="1"/>
</dbReference>
<dbReference type="InterPro" id="IPR018483">
    <property type="entry name" value="Carb_kinase_FGGY_CS"/>
</dbReference>
<reference evidence="11 12" key="1">
    <citation type="journal article" date="2013" name="Int. J. Syst. Evol. Microbiol.">
        <title>Comamonas guangdongensis sp. nov., isolated from subterranean forest sediment, and emended description of the genus Comamonas.</title>
        <authorList>
            <person name="Zhang J."/>
            <person name="Wang Y."/>
            <person name="Zhou S."/>
            <person name="Wu C."/>
            <person name="He J."/>
            <person name="Li F."/>
        </authorList>
    </citation>
    <scope>NUCLEOTIDE SEQUENCE [LARGE SCALE GENOMIC DNA]</scope>
    <source>
        <strain evidence="11 12">CCTCC AB2011133</strain>
    </source>
</reference>
<dbReference type="PANTHER" id="PTHR10196:SF69">
    <property type="entry name" value="GLYCEROL KINASE"/>
    <property type="match status" value="1"/>
</dbReference>
<comment type="catalytic activity">
    <reaction evidence="7">
        <text>glycerol + ATP = sn-glycerol 3-phosphate + ADP + H(+)</text>
        <dbReference type="Rhea" id="RHEA:21644"/>
        <dbReference type="ChEBI" id="CHEBI:15378"/>
        <dbReference type="ChEBI" id="CHEBI:17754"/>
        <dbReference type="ChEBI" id="CHEBI:30616"/>
        <dbReference type="ChEBI" id="CHEBI:57597"/>
        <dbReference type="ChEBI" id="CHEBI:456216"/>
        <dbReference type="EC" id="2.7.1.30"/>
    </reaction>
</comment>
<evidence type="ECO:0000313" key="11">
    <source>
        <dbReference type="EMBL" id="MEX8193975.1"/>
    </source>
</evidence>
<evidence type="ECO:0000256" key="1">
    <source>
        <dbReference type="ARBA" id="ARBA00009156"/>
    </source>
</evidence>
<feature type="binding site" evidence="7">
    <location>
        <position position="12"/>
    </location>
    <ligand>
        <name>ADP</name>
        <dbReference type="ChEBI" id="CHEBI:456216"/>
    </ligand>
</feature>
<dbReference type="RefSeq" id="WP_369339162.1">
    <property type="nucleotide sequence ID" value="NZ_JBFYGN010000016.1"/>
</dbReference>
<evidence type="ECO:0000256" key="4">
    <source>
        <dbReference type="ARBA" id="ARBA00022777"/>
    </source>
</evidence>
<evidence type="ECO:0000259" key="9">
    <source>
        <dbReference type="Pfam" id="PF00370"/>
    </source>
</evidence>
<dbReference type="PIRSF" id="PIRSF000538">
    <property type="entry name" value="GlpK"/>
    <property type="match status" value="1"/>
</dbReference>
<evidence type="ECO:0000256" key="7">
    <source>
        <dbReference type="HAMAP-Rule" id="MF_00186"/>
    </source>
</evidence>
<comment type="activity regulation">
    <text evidence="7">Inhibited by fructose 1,6-bisphosphate (FBP).</text>
</comment>
<evidence type="ECO:0000256" key="6">
    <source>
        <dbReference type="ARBA" id="ARBA00022840"/>
    </source>
</evidence>
<feature type="binding site" evidence="7">
    <location>
        <position position="83"/>
    </location>
    <ligand>
        <name>sn-glycerol 3-phosphate</name>
        <dbReference type="ChEBI" id="CHEBI:57597"/>
    </ligand>
</feature>
<organism evidence="11 12">
    <name type="scientific">Comamonas guangdongensis</name>
    <dbReference type="NCBI Taxonomy" id="510515"/>
    <lineage>
        <taxon>Bacteria</taxon>
        <taxon>Pseudomonadati</taxon>
        <taxon>Pseudomonadota</taxon>
        <taxon>Betaproteobacteria</taxon>
        <taxon>Burkholderiales</taxon>
        <taxon>Comamonadaceae</taxon>
        <taxon>Comamonas</taxon>
    </lineage>
</organism>
<feature type="binding site" evidence="7">
    <location>
        <position position="134"/>
    </location>
    <ligand>
        <name>sn-glycerol 3-phosphate</name>
        <dbReference type="ChEBI" id="CHEBI:57597"/>
    </ligand>
</feature>
<dbReference type="InterPro" id="IPR018484">
    <property type="entry name" value="FGGY_N"/>
</dbReference>
<keyword evidence="2 7" id="KW-0808">Transferase</keyword>
<dbReference type="Pfam" id="PF02782">
    <property type="entry name" value="FGGY_C"/>
    <property type="match status" value="1"/>
</dbReference>
<keyword evidence="12" id="KW-1185">Reference proteome</keyword>
<feature type="binding site" evidence="7">
    <location>
        <position position="12"/>
    </location>
    <ligand>
        <name>ATP</name>
        <dbReference type="ChEBI" id="CHEBI:30616"/>
    </ligand>
</feature>
<feature type="binding site" evidence="7">
    <location>
        <position position="417"/>
    </location>
    <ligand>
        <name>ADP</name>
        <dbReference type="ChEBI" id="CHEBI:456216"/>
    </ligand>
</feature>
<evidence type="ECO:0000256" key="3">
    <source>
        <dbReference type="ARBA" id="ARBA00022741"/>
    </source>
</evidence>
<feature type="binding site" evidence="7">
    <location>
        <position position="312"/>
    </location>
    <ligand>
        <name>ATP</name>
        <dbReference type="ChEBI" id="CHEBI:30616"/>
    </ligand>
</feature>
<dbReference type="InterPro" id="IPR043129">
    <property type="entry name" value="ATPase_NBD"/>
</dbReference>
<name>A0ABV3ZWM5_9BURK</name>
<sequence>MTTYLLALDQGTSSSRSIVFDAQGRLVASAQQELPQIYPRPGWVEHDPQEIWRTQLATAREALTKAGLTARDIRAVGITNQRETTVVWNRRTGAPIHHAIVWQDRRAEPICAALREAGMADTIQQKTGLLIDAYFSGSKLQWLLDQVPGARAAAEAGELAFGTVDSWLIWQLTAGRRHVTDVSNASRTMLFNVHTNQWDRELLAALNIPSSLLPEVLPSAADFGKTTAELLGGEIAIGGVAGDQQAALFGQACFTAGMAKNTYGTGCFMLMHTGGKFQTSTNGLLTTSAAQPTASPRFALEGSVFVGGAVVQWLRDGLRAIEHSGQVQQLAESVPDSGGVMMVPAFTGLGAPYWQPEARGTITGLTRGTTIAHIARAALESIAYQSAALLLAMSRDAVASGGTPVSELRVDGGACVNNLLMQFQADLLGIPVVRPACVETTALGAAYLAGLSAGVYQSTEELSALWKAERRFMPTLDKARADELMQRWELAVRQTTAQ</sequence>
<comment type="pathway">
    <text evidence="7">Polyol metabolism; glycerol degradation via glycerol kinase pathway; sn-glycerol 3-phosphate from glycerol: step 1/1.</text>
</comment>
<protein>
    <recommendedName>
        <fullName evidence="7">Glycerol kinase</fullName>
        <ecNumber evidence="7">2.7.1.30</ecNumber>
    </recommendedName>
    <alternativeName>
        <fullName evidence="7">ATP:glycerol 3-phosphotransferase</fullName>
    </alternativeName>
    <alternativeName>
        <fullName evidence="7">Glycerokinase</fullName>
        <shortName evidence="7">GK</shortName>
    </alternativeName>
</protein>
<dbReference type="Proteomes" id="UP001561046">
    <property type="component" value="Unassembled WGS sequence"/>
</dbReference>
<dbReference type="InterPro" id="IPR000577">
    <property type="entry name" value="Carb_kinase_FGGY"/>
</dbReference>
<feature type="binding site" evidence="7">
    <location>
        <position position="308"/>
    </location>
    <ligand>
        <name>ATP</name>
        <dbReference type="ChEBI" id="CHEBI:30616"/>
    </ligand>
</feature>
<feature type="binding site" evidence="7">
    <location>
        <position position="308"/>
    </location>
    <ligand>
        <name>ADP</name>
        <dbReference type="ChEBI" id="CHEBI:456216"/>
    </ligand>
</feature>
<feature type="binding site" evidence="7">
    <location>
        <position position="12"/>
    </location>
    <ligand>
        <name>sn-glycerol 3-phosphate</name>
        <dbReference type="ChEBI" id="CHEBI:57597"/>
    </ligand>
</feature>
<comment type="caution">
    <text evidence="11">The sequence shown here is derived from an EMBL/GenBank/DDBJ whole genome shotgun (WGS) entry which is preliminary data.</text>
</comment>
<feature type="binding site" evidence="7">
    <location>
        <position position="14"/>
    </location>
    <ligand>
        <name>ATP</name>
        <dbReference type="ChEBI" id="CHEBI:30616"/>
    </ligand>
</feature>
<dbReference type="PROSITE" id="PS00933">
    <property type="entry name" value="FGGY_KINASES_1"/>
    <property type="match status" value="1"/>
</dbReference>
<evidence type="ECO:0000256" key="8">
    <source>
        <dbReference type="RuleBase" id="RU003733"/>
    </source>
</evidence>
<dbReference type="InterPro" id="IPR005999">
    <property type="entry name" value="Glycerol_kin"/>
</dbReference>
<evidence type="ECO:0000256" key="5">
    <source>
        <dbReference type="ARBA" id="ARBA00022798"/>
    </source>
</evidence>
<feature type="binding site" evidence="7">
    <location>
        <position position="265"/>
    </location>
    <ligand>
        <name>ADP</name>
        <dbReference type="ChEBI" id="CHEBI:456216"/>
    </ligand>
</feature>
<evidence type="ECO:0000313" key="12">
    <source>
        <dbReference type="Proteomes" id="UP001561046"/>
    </source>
</evidence>
<feature type="binding site" evidence="7">
    <location>
        <position position="265"/>
    </location>
    <ligand>
        <name>ATP</name>
        <dbReference type="ChEBI" id="CHEBI:30616"/>
    </ligand>
</feature>
<feature type="binding site" evidence="7">
    <location>
        <position position="82"/>
    </location>
    <ligand>
        <name>sn-glycerol 3-phosphate</name>
        <dbReference type="ChEBI" id="CHEBI:57597"/>
    </ligand>
</feature>
<feature type="binding site" evidence="7">
    <location>
        <position position="82"/>
    </location>
    <ligand>
        <name>glycerol</name>
        <dbReference type="ChEBI" id="CHEBI:17754"/>
    </ligand>
</feature>
<dbReference type="NCBIfam" id="TIGR01311">
    <property type="entry name" value="glycerol_kin"/>
    <property type="match status" value="1"/>
</dbReference>
<feature type="binding site" evidence="7">
    <location>
        <position position="243"/>
    </location>
    <ligand>
        <name>glycerol</name>
        <dbReference type="ChEBI" id="CHEBI:17754"/>
    </ligand>
</feature>
<feature type="binding site" evidence="7">
    <location>
        <position position="413"/>
    </location>
    <ligand>
        <name>ADP</name>
        <dbReference type="ChEBI" id="CHEBI:456216"/>
    </ligand>
</feature>
<evidence type="ECO:0000259" key="10">
    <source>
        <dbReference type="Pfam" id="PF02782"/>
    </source>
</evidence>
<dbReference type="Gene3D" id="3.30.420.40">
    <property type="match status" value="2"/>
</dbReference>
<proteinExistence type="inferred from homology"/>
<dbReference type="CDD" id="cd07786">
    <property type="entry name" value="FGGY_EcGK_like"/>
    <property type="match status" value="1"/>
</dbReference>
<comment type="similarity">
    <text evidence="1 7 8">Belongs to the FGGY kinase family.</text>
</comment>
<feature type="binding site" evidence="7">
    <location>
        <position position="243"/>
    </location>
    <ligand>
        <name>sn-glycerol 3-phosphate</name>
        <dbReference type="ChEBI" id="CHEBI:57597"/>
    </ligand>
</feature>
<dbReference type="EMBL" id="JBFYGN010000016">
    <property type="protein sequence ID" value="MEX8193975.1"/>
    <property type="molecule type" value="Genomic_DNA"/>
</dbReference>
<dbReference type="InterPro" id="IPR018485">
    <property type="entry name" value="FGGY_C"/>
</dbReference>
<dbReference type="EC" id="2.7.1.30" evidence="7"/>
<keyword evidence="5 7" id="KW-0319">Glycerol metabolism</keyword>
<keyword evidence="6 7" id="KW-0067">ATP-binding</keyword>
<feature type="binding site" evidence="7">
    <location>
        <position position="413"/>
    </location>
    <ligand>
        <name>ATP</name>
        <dbReference type="ChEBI" id="CHEBI:30616"/>
    </ligand>
</feature>
<comment type="function">
    <text evidence="7">Key enzyme in the regulation of glycerol uptake and metabolism. Catalyzes the phosphorylation of glycerol to yield sn-glycerol 3-phosphate.</text>
</comment>
<feature type="domain" description="Carbohydrate kinase FGGY C-terminal" evidence="10">
    <location>
        <begin position="260"/>
        <end position="452"/>
    </location>
</feature>